<evidence type="ECO:0000313" key="13">
    <source>
        <dbReference type="EMBL" id="DBA33963.1"/>
    </source>
</evidence>
<dbReference type="InterPro" id="IPR017452">
    <property type="entry name" value="GPCR_Rhodpsn_7TM"/>
</dbReference>
<evidence type="ECO:0000256" key="4">
    <source>
        <dbReference type="ARBA" id="ARBA00022507"/>
    </source>
</evidence>
<keyword evidence="8 11" id="KW-0472">Membrane</keyword>
<evidence type="ECO:0000256" key="6">
    <source>
        <dbReference type="ARBA" id="ARBA00022989"/>
    </source>
</evidence>
<dbReference type="PROSITE" id="PS50262">
    <property type="entry name" value="G_PROTEIN_RECEP_F1_2"/>
    <property type="match status" value="1"/>
</dbReference>
<feature type="transmembrane region" description="Helical" evidence="11">
    <location>
        <begin position="132"/>
        <end position="155"/>
    </location>
</feature>
<evidence type="ECO:0000256" key="9">
    <source>
        <dbReference type="ARBA" id="ARBA00023170"/>
    </source>
</evidence>
<feature type="transmembrane region" description="Helical" evidence="11">
    <location>
        <begin position="238"/>
        <end position="260"/>
    </location>
</feature>
<sequence>MDFELRLIFKAIGFFTLIVVGVPSNIIIIAIFVYIRVREKKLLPSNVILTKLALVNLLVIFSKGFPQAIHAIGVRNILNDTECKVISFTYRICRGMTICVTCLLSCNQCIILAPPLKTWIFLKQKVPSNIPWIMVLLWCINCAIYPSCFLHVHAIGNYTTSKYTLYLEFCNHDFRNTAIYVANGIAIALRDFFFVGTMTIASCYIVFVLYQHGKKIKGIRSSDRNSGKSIEYKASQAVVLLVTIYVALFGIDSCIWIYTLVVSSVSPAISDARVFFGTLYAALSPIVVIKTNKQIKTMLMCHTNKQILSLSESTSKD</sequence>
<name>A0AAV3B6P8_PYXAD</name>
<proteinExistence type="inferred from homology"/>
<feature type="transmembrane region" description="Helical" evidence="11">
    <location>
        <begin position="12"/>
        <end position="35"/>
    </location>
</feature>
<organism evidence="13 14">
    <name type="scientific">Pyxicephalus adspersus</name>
    <name type="common">African bullfrog</name>
    <dbReference type="NCBI Taxonomy" id="30357"/>
    <lineage>
        <taxon>Eukaryota</taxon>
        <taxon>Metazoa</taxon>
        <taxon>Chordata</taxon>
        <taxon>Craniata</taxon>
        <taxon>Vertebrata</taxon>
        <taxon>Euteleostomi</taxon>
        <taxon>Amphibia</taxon>
        <taxon>Batrachia</taxon>
        <taxon>Anura</taxon>
        <taxon>Neobatrachia</taxon>
        <taxon>Ranoidea</taxon>
        <taxon>Pyxicephalidae</taxon>
        <taxon>Pyxicephalinae</taxon>
        <taxon>Pyxicephalus</taxon>
    </lineage>
</organism>
<protein>
    <recommendedName>
        <fullName evidence="11">Vomeronasal type-1 receptor</fullName>
    </recommendedName>
</protein>
<dbReference type="EMBL" id="DYDO01000001">
    <property type="protein sequence ID" value="DBA33963.1"/>
    <property type="molecule type" value="Genomic_DNA"/>
</dbReference>
<keyword evidence="3 11" id="KW-1003">Cell membrane</keyword>
<evidence type="ECO:0000259" key="12">
    <source>
        <dbReference type="PROSITE" id="PS50262"/>
    </source>
</evidence>
<evidence type="ECO:0000256" key="11">
    <source>
        <dbReference type="RuleBase" id="RU364061"/>
    </source>
</evidence>
<dbReference type="Gene3D" id="1.20.1070.10">
    <property type="entry name" value="Rhodopsin 7-helix transmembrane proteins"/>
    <property type="match status" value="1"/>
</dbReference>
<gene>
    <name evidence="13" type="ORF">GDO54_001576</name>
</gene>
<comment type="similarity">
    <text evidence="2 11">Belongs to the G-protein coupled receptor 1 family.</text>
</comment>
<dbReference type="FunFam" id="1.20.1070.10:FF:000300">
    <property type="entry name" value="Vomeronasal type-1 receptor"/>
    <property type="match status" value="1"/>
</dbReference>
<comment type="caution">
    <text evidence="13">The sequence shown here is derived from an EMBL/GenBank/DDBJ whole genome shotgun (WGS) entry which is preliminary data.</text>
</comment>
<dbReference type="GO" id="GO:0019236">
    <property type="term" value="P:response to pheromone"/>
    <property type="evidence" value="ECO:0007669"/>
    <property type="project" value="UniProtKB-KW"/>
</dbReference>
<keyword evidence="14" id="KW-1185">Reference proteome</keyword>
<dbReference type="Proteomes" id="UP001181693">
    <property type="component" value="Unassembled WGS sequence"/>
</dbReference>
<feature type="transmembrane region" description="Helical" evidence="11">
    <location>
        <begin position="272"/>
        <end position="289"/>
    </location>
</feature>
<keyword evidence="6 11" id="KW-1133">Transmembrane helix</keyword>
<keyword evidence="7 11" id="KW-0297">G-protein coupled receptor</keyword>
<dbReference type="PANTHER" id="PTHR24062">
    <property type="entry name" value="VOMERONASAL TYPE-1 RECEPTOR"/>
    <property type="match status" value="1"/>
</dbReference>
<dbReference type="Pfam" id="PF03402">
    <property type="entry name" value="V1R"/>
    <property type="match status" value="1"/>
</dbReference>
<dbReference type="SUPFAM" id="SSF81321">
    <property type="entry name" value="Family A G protein-coupled receptor-like"/>
    <property type="match status" value="1"/>
</dbReference>
<evidence type="ECO:0000313" key="14">
    <source>
        <dbReference type="Proteomes" id="UP001181693"/>
    </source>
</evidence>
<reference evidence="13" key="1">
    <citation type="thesis" date="2020" institute="ProQuest LLC" country="789 East Eisenhower Parkway, Ann Arbor, MI, USA">
        <title>Comparative Genomics and Chromosome Evolution.</title>
        <authorList>
            <person name="Mudd A.B."/>
        </authorList>
    </citation>
    <scope>NUCLEOTIDE SEQUENCE</scope>
    <source>
        <strain evidence="13">1538</strain>
        <tissue evidence="13">Blood</tissue>
    </source>
</reference>
<dbReference type="GO" id="GO:0005886">
    <property type="term" value="C:plasma membrane"/>
    <property type="evidence" value="ECO:0007669"/>
    <property type="project" value="UniProtKB-SubCell"/>
</dbReference>
<keyword evidence="4 11" id="KW-0589">Pheromone response</keyword>
<evidence type="ECO:0000256" key="5">
    <source>
        <dbReference type="ARBA" id="ARBA00022692"/>
    </source>
</evidence>
<evidence type="ECO:0000256" key="7">
    <source>
        <dbReference type="ARBA" id="ARBA00023040"/>
    </source>
</evidence>
<evidence type="ECO:0000256" key="8">
    <source>
        <dbReference type="ARBA" id="ARBA00023136"/>
    </source>
</evidence>
<feature type="domain" description="G-protein coupled receptors family 1 profile" evidence="12">
    <location>
        <begin position="24"/>
        <end position="288"/>
    </location>
</feature>
<keyword evidence="5 11" id="KW-0812">Transmembrane</keyword>
<evidence type="ECO:0000256" key="3">
    <source>
        <dbReference type="ARBA" id="ARBA00022475"/>
    </source>
</evidence>
<comment type="subcellular location">
    <subcellularLocation>
        <location evidence="1 11">Cell membrane</location>
        <topology evidence="1 11">Multi-pass membrane protein</topology>
    </subcellularLocation>
</comment>
<evidence type="ECO:0000256" key="2">
    <source>
        <dbReference type="ARBA" id="ARBA00010663"/>
    </source>
</evidence>
<keyword evidence="10 11" id="KW-0807">Transducer</keyword>
<feature type="transmembrane region" description="Helical" evidence="11">
    <location>
        <begin position="192"/>
        <end position="210"/>
    </location>
</feature>
<dbReference type="InterPro" id="IPR004072">
    <property type="entry name" value="Vmron_rcpt_1"/>
</dbReference>
<keyword evidence="9 11" id="KW-0675">Receptor</keyword>
<dbReference type="AlphaFoldDB" id="A0AAV3B6P8"/>
<accession>A0AAV3B6P8</accession>
<dbReference type="GO" id="GO:0016503">
    <property type="term" value="F:pheromone receptor activity"/>
    <property type="evidence" value="ECO:0007669"/>
    <property type="project" value="InterPro"/>
</dbReference>
<evidence type="ECO:0000256" key="10">
    <source>
        <dbReference type="ARBA" id="ARBA00023224"/>
    </source>
</evidence>
<evidence type="ECO:0000256" key="1">
    <source>
        <dbReference type="ARBA" id="ARBA00004651"/>
    </source>
</evidence>